<gene>
    <name evidence="2" type="ORF">DESUT3_01380</name>
</gene>
<organism evidence="2 3">
    <name type="scientific">Desulfuromonas versatilis</name>
    <dbReference type="NCBI Taxonomy" id="2802975"/>
    <lineage>
        <taxon>Bacteria</taxon>
        <taxon>Pseudomonadati</taxon>
        <taxon>Thermodesulfobacteriota</taxon>
        <taxon>Desulfuromonadia</taxon>
        <taxon>Desulfuromonadales</taxon>
        <taxon>Desulfuromonadaceae</taxon>
        <taxon>Desulfuromonas</taxon>
    </lineage>
</organism>
<keyword evidence="1" id="KW-0812">Transmembrane</keyword>
<keyword evidence="1" id="KW-1133">Transmembrane helix</keyword>
<sequence>MNQQFWSFDEIVEVATSNCPEGSAGNTEYDISKFKATVADTVLKAARDGRIARIKANKRGVLFDPDNPNHEMLANLGRGAFPLAMLAFFYLLAEMAPDGFLKEGISPVKAAFVTVTLPLGFFFLVPPFISIWFTLQSRRAKTPGAKLKHTMNLADFHGAREDLYDSDNAICFLNQQFKLNIPRDPFRAWSDPFFRRNGDIWIVGFEGKQVLLRSDKKTQDRNERIAHLLRAPFKDFPCEQLVSKGLPETDMPLHEKDVDDGFSQLKSNIGERGLTLSQVEAAAKELQARVERAQSEGNIELLDELKGQHQHLTRYLEESRKGKPDRSAGIRARDSLKKNKEALVKDVLGRNPELGEHLKNYINFSGTSVSYRPPDDVTWDIEF</sequence>
<feature type="transmembrane region" description="Helical" evidence="1">
    <location>
        <begin position="112"/>
        <end position="135"/>
    </location>
</feature>
<protein>
    <submittedName>
        <fullName evidence="2">Uncharacterized protein</fullName>
    </submittedName>
</protein>
<name>A0ABN6DU75_9BACT</name>
<evidence type="ECO:0000313" key="2">
    <source>
        <dbReference type="EMBL" id="BCR03069.1"/>
    </source>
</evidence>
<reference evidence="2 3" key="1">
    <citation type="journal article" date="2016" name="C (Basel)">
        <title>Selective Growth of and Electricity Production by Marine Exoelectrogenic Bacteria in Self-Aggregated Hydrogel of Microbially Reduced Graphene Oxide.</title>
        <authorList>
            <person name="Yoshida N."/>
            <person name="Goto Y."/>
            <person name="Miyata Y."/>
        </authorList>
    </citation>
    <scope>NUCLEOTIDE SEQUENCE [LARGE SCALE GENOMIC DNA]</scope>
    <source>
        <strain evidence="2 3">NIT-T3</strain>
    </source>
</reference>
<reference evidence="2 3" key="2">
    <citation type="journal article" date="2021" name="Int. J. Syst. Evol. Microbiol.">
        <title>Isolation and Polyphasic Characterization of Desulfuromonas versatilis sp. Nov., an Electrogenic Bacteria Capable of Versatile Metabolism Isolated from a Graphene Oxide-Reducing Enrichment Culture.</title>
        <authorList>
            <person name="Xie L."/>
            <person name="Yoshida N."/>
            <person name="Ishii S."/>
            <person name="Meng L."/>
        </authorList>
    </citation>
    <scope>NUCLEOTIDE SEQUENCE [LARGE SCALE GENOMIC DNA]</scope>
    <source>
        <strain evidence="2 3">NIT-T3</strain>
    </source>
</reference>
<dbReference type="Proteomes" id="UP001319827">
    <property type="component" value="Chromosome"/>
</dbReference>
<accession>A0ABN6DU75</accession>
<feature type="transmembrane region" description="Helical" evidence="1">
    <location>
        <begin position="72"/>
        <end position="92"/>
    </location>
</feature>
<keyword evidence="1" id="KW-0472">Membrane</keyword>
<dbReference type="EMBL" id="AP024355">
    <property type="protein sequence ID" value="BCR03069.1"/>
    <property type="molecule type" value="Genomic_DNA"/>
</dbReference>
<keyword evidence="3" id="KW-1185">Reference proteome</keyword>
<evidence type="ECO:0000256" key="1">
    <source>
        <dbReference type="SAM" id="Phobius"/>
    </source>
</evidence>
<evidence type="ECO:0000313" key="3">
    <source>
        <dbReference type="Proteomes" id="UP001319827"/>
    </source>
</evidence>
<proteinExistence type="predicted"/>